<dbReference type="SMART" id="SM00980">
    <property type="entry name" value="THAP"/>
    <property type="match status" value="1"/>
</dbReference>
<proteinExistence type="predicted"/>
<dbReference type="InterPro" id="IPR006612">
    <property type="entry name" value="THAP_Znf"/>
</dbReference>
<dbReference type="Proteomes" id="UP001148838">
    <property type="component" value="Unassembled WGS sequence"/>
</dbReference>
<accession>A0ABQ8SR88</accession>
<keyword evidence="3" id="KW-0862">Zinc</keyword>
<organism evidence="7 8">
    <name type="scientific">Periplaneta americana</name>
    <name type="common">American cockroach</name>
    <name type="synonym">Blatta americana</name>
    <dbReference type="NCBI Taxonomy" id="6978"/>
    <lineage>
        <taxon>Eukaryota</taxon>
        <taxon>Metazoa</taxon>
        <taxon>Ecdysozoa</taxon>
        <taxon>Arthropoda</taxon>
        <taxon>Hexapoda</taxon>
        <taxon>Insecta</taxon>
        <taxon>Pterygota</taxon>
        <taxon>Neoptera</taxon>
        <taxon>Polyneoptera</taxon>
        <taxon>Dictyoptera</taxon>
        <taxon>Blattodea</taxon>
        <taxon>Blattoidea</taxon>
        <taxon>Blattidae</taxon>
        <taxon>Blattinae</taxon>
        <taxon>Periplaneta</taxon>
    </lineage>
</organism>
<evidence type="ECO:0000313" key="7">
    <source>
        <dbReference type="EMBL" id="KAJ4435960.1"/>
    </source>
</evidence>
<feature type="region of interest" description="Disordered" evidence="5">
    <location>
        <begin position="192"/>
        <end position="243"/>
    </location>
</feature>
<protein>
    <recommendedName>
        <fullName evidence="6">THAP-type domain-containing protein</fullName>
    </recommendedName>
</protein>
<dbReference type="SUPFAM" id="SSF57716">
    <property type="entry name" value="Glucocorticoid receptor-like (DNA-binding domain)"/>
    <property type="match status" value="1"/>
</dbReference>
<dbReference type="EMBL" id="JAJSOF020000023">
    <property type="protein sequence ID" value="KAJ4435960.1"/>
    <property type="molecule type" value="Genomic_DNA"/>
</dbReference>
<name>A0ABQ8SR88_PERAM</name>
<feature type="compositionally biased region" description="Basic and acidic residues" evidence="5">
    <location>
        <begin position="203"/>
        <end position="215"/>
    </location>
</feature>
<evidence type="ECO:0000256" key="5">
    <source>
        <dbReference type="SAM" id="MobiDB-lite"/>
    </source>
</evidence>
<evidence type="ECO:0000256" key="2">
    <source>
        <dbReference type="ARBA" id="ARBA00022771"/>
    </source>
</evidence>
<evidence type="ECO:0000256" key="3">
    <source>
        <dbReference type="ARBA" id="ARBA00022833"/>
    </source>
</evidence>
<keyword evidence="8" id="KW-1185">Reference proteome</keyword>
<feature type="domain" description="THAP-type" evidence="6">
    <location>
        <begin position="124"/>
        <end position="187"/>
    </location>
</feature>
<keyword evidence="4" id="KW-0238">DNA-binding</keyword>
<evidence type="ECO:0000256" key="1">
    <source>
        <dbReference type="ARBA" id="ARBA00022723"/>
    </source>
</evidence>
<gene>
    <name evidence="7" type="ORF">ANN_18583</name>
</gene>
<evidence type="ECO:0000256" key="4">
    <source>
        <dbReference type="ARBA" id="ARBA00023125"/>
    </source>
</evidence>
<keyword evidence="2" id="KW-0863">Zinc-finger</keyword>
<reference evidence="7 8" key="1">
    <citation type="journal article" date="2022" name="Allergy">
        <title>Genome assembly and annotation of Periplaneta americana reveal a comprehensive cockroach allergen profile.</title>
        <authorList>
            <person name="Wang L."/>
            <person name="Xiong Q."/>
            <person name="Saelim N."/>
            <person name="Wang L."/>
            <person name="Nong W."/>
            <person name="Wan A.T."/>
            <person name="Shi M."/>
            <person name="Liu X."/>
            <person name="Cao Q."/>
            <person name="Hui J.H.L."/>
            <person name="Sookrung N."/>
            <person name="Leung T.F."/>
            <person name="Tungtrongchitr A."/>
            <person name="Tsui S.K.W."/>
        </authorList>
    </citation>
    <scope>NUCLEOTIDE SEQUENCE [LARGE SCALE GENOMIC DNA]</scope>
    <source>
        <strain evidence="7">PWHHKU_190912</strain>
    </source>
</reference>
<evidence type="ECO:0000259" key="6">
    <source>
        <dbReference type="SMART" id="SM00980"/>
    </source>
</evidence>
<comment type="caution">
    <text evidence="7">The sequence shown here is derived from an EMBL/GenBank/DDBJ whole genome shotgun (WGS) entry which is preliminary data.</text>
</comment>
<evidence type="ECO:0000313" key="8">
    <source>
        <dbReference type="Proteomes" id="UP001148838"/>
    </source>
</evidence>
<sequence>MSPGSSTESYPAFAQIGLRKNPGKNLNQVGNTAERRDLDSIPGQVWVEFVVDKTEVAKYFSWDTTVSRFNSDTLHFLLTSSIICNSNNRLGSYLGVVLVSDAAGSTNNGPPVSVGFTNAVDDWSTCLVTTRLCKAWLEALGRYDLMVKEPNKLHNSFRVCADHFEEKYFTSTLRTRLNKGAIPCKVEAISNGQDMEWEQTGDPSRETGDPPREESQCQETGEPPRMQPTATPIVTPKRRKIRSLRVQLHRLRGRVLKTTQRSED</sequence>
<keyword evidence="1" id="KW-0479">Metal-binding</keyword>
<dbReference type="Pfam" id="PF05485">
    <property type="entry name" value="THAP"/>
    <property type="match status" value="1"/>
</dbReference>